<feature type="signal peptide" evidence="1">
    <location>
        <begin position="1"/>
        <end position="23"/>
    </location>
</feature>
<dbReference type="SMART" id="SM00554">
    <property type="entry name" value="FAS1"/>
    <property type="match status" value="1"/>
</dbReference>
<dbReference type="InterPro" id="IPR036378">
    <property type="entry name" value="FAS1_dom_sf"/>
</dbReference>
<dbReference type="GO" id="GO:0005615">
    <property type="term" value="C:extracellular space"/>
    <property type="evidence" value="ECO:0007669"/>
    <property type="project" value="TreeGrafter"/>
</dbReference>
<dbReference type="SUPFAM" id="SSF82153">
    <property type="entry name" value="FAS1 domain"/>
    <property type="match status" value="1"/>
</dbReference>
<dbReference type="OrthoDB" id="9800666at2"/>
<gene>
    <name evidence="3" type="ORF">So717_01970</name>
</gene>
<accession>A0A640VLF7</accession>
<dbReference type="Pfam" id="PF02469">
    <property type="entry name" value="Fasciclin"/>
    <property type="match status" value="1"/>
</dbReference>
<dbReference type="Gene3D" id="2.30.180.10">
    <property type="entry name" value="FAS1 domain"/>
    <property type="match status" value="1"/>
</dbReference>
<feature type="chain" id="PRO_5024835370" evidence="1">
    <location>
        <begin position="24"/>
        <end position="171"/>
    </location>
</feature>
<keyword evidence="1" id="KW-0732">Signal</keyword>
<evidence type="ECO:0000256" key="1">
    <source>
        <dbReference type="SAM" id="SignalP"/>
    </source>
</evidence>
<organism evidence="3 4">
    <name type="scientific">Roseobacter cerasinus</name>
    <dbReference type="NCBI Taxonomy" id="2602289"/>
    <lineage>
        <taxon>Bacteria</taxon>
        <taxon>Pseudomonadati</taxon>
        <taxon>Pseudomonadota</taxon>
        <taxon>Alphaproteobacteria</taxon>
        <taxon>Rhodobacterales</taxon>
        <taxon>Roseobacteraceae</taxon>
        <taxon>Roseobacter</taxon>
    </lineage>
</organism>
<dbReference type="PROSITE" id="PS50213">
    <property type="entry name" value="FAS1"/>
    <property type="match status" value="1"/>
</dbReference>
<keyword evidence="4" id="KW-1185">Reference proteome</keyword>
<proteinExistence type="predicted"/>
<evidence type="ECO:0000259" key="2">
    <source>
        <dbReference type="PROSITE" id="PS50213"/>
    </source>
</evidence>
<dbReference type="PANTHER" id="PTHR10900:SF77">
    <property type="entry name" value="FI19380P1"/>
    <property type="match status" value="1"/>
</dbReference>
<dbReference type="FunFam" id="2.30.180.10:FF:000014">
    <property type="entry name" value="Stabilin 1"/>
    <property type="match status" value="1"/>
</dbReference>
<sequence>MTQFRKLAAIAATALTLGSAAQAADIVEIASGDERFSTLVAAVSAAGLVETLQGPGPFTVYAPVNDAFAALPDGTVETLLQPENKGQLTDVLLYHVDDRKLTAEMIPTGANYFKPVLASERLCISKGAEGVSIADGTGESANVIIANIEADNGVIHVVDKVLLPGTRPACH</sequence>
<evidence type="ECO:0000313" key="4">
    <source>
        <dbReference type="Proteomes" id="UP000436522"/>
    </source>
</evidence>
<dbReference type="Proteomes" id="UP000436522">
    <property type="component" value="Unassembled WGS sequence"/>
</dbReference>
<comment type="caution">
    <text evidence="3">The sequence shown here is derived from an EMBL/GenBank/DDBJ whole genome shotgun (WGS) entry which is preliminary data.</text>
</comment>
<evidence type="ECO:0000313" key="3">
    <source>
        <dbReference type="EMBL" id="GFE48444.1"/>
    </source>
</evidence>
<reference evidence="3 4" key="1">
    <citation type="submission" date="2019-12" db="EMBL/GenBank/DDBJ databases">
        <title>Roseobacter cerasinus sp. nov., isolated from seawater around aquaculture.</title>
        <authorList>
            <person name="Muramatsu S."/>
            <person name="Takabe Y."/>
            <person name="Mori K."/>
            <person name="Takaichi S."/>
            <person name="Hanada S."/>
        </authorList>
    </citation>
    <scope>NUCLEOTIDE SEQUENCE [LARGE SCALE GENOMIC DNA]</scope>
    <source>
        <strain evidence="3 4">AI77</strain>
    </source>
</reference>
<dbReference type="InterPro" id="IPR050904">
    <property type="entry name" value="Adhesion/Biosynth-related"/>
</dbReference>
<dbReference type="PANTHER" id="PTHR10900">
    <property type="entry name" value="PERIOSTIN-RELATED"/>
    <property type="match status" value="1"/>
</dbReference>
<protein>
    <submittedName>
        <fullName evidence="3">Fasciclin</fullName>
    </submittedName>
</protein>
<feature type="domain" description="FAS1" evidence="2">
    <location>
        <begin position="23"/>
        <end position="162"/>
    </location>
</feature>
<dbReference type="RefSeq" id="WP_159974351.1">
    <property type="nucleotide sequence ID" value="NZ_BLIV01000001.1"/>
</dbReference>
<dbReference type="AlphaFoldDB" id="A0A640VLF7"/>
<dbReference type="InterPro" id="IPR000782">
    <property type="entry name" value="FAS1_domain"/>
</dbReference>
<name>A0A640VLF7_9RHOB</name>
<dbReference type="EMBL" id="BLIV01000001">
    <property type="protein sequence ID" value="GFE48444.1"/>
    <property type="molecule type" value="Genomic_DNA"/>
</dbReference>